<dbReference type="SUPFAM" id="SSF81301">
    <property type="entry name" value="Nucleotidyltransferase"/>
    <property type="match status" value="1"/>
</dbReference>
<dbReference type="Pfam" id="PF13291">
    <property type="entry name" value="ACT_4"/>
    <property type="match status" value="1"/>
</dbReference>
<dbReference type="InterPro" id="IPR004811">
    <property type="entry name" value="RelA/Spo_fam"/>
</dbReference>
<dbReference type="SUPFAM" id="SSF55021">
    <property type="entry name" value="ACT-like"/>
    <property type="match status" value="1"/>
</dbReference>
<dbReference type="InterPro" id="IPR006674">
    <property type="entry name" value="HD_domain"/>
</dbReference>
<feature type="coiled-coil region" evidence="10">
    <location>
        <begin position="551"/>
        <end position="588"/>
    </location>
</feature>
<comment type="similarity">
    <text evidence="9">Belongs to the relA/spoT family.</text>
</comment>
<dbReference type="CDD" id="cd05399">
    <property type="entry name" value="NT_Rel-Spo_like"/>
    <property type="match status" value="1"/>
</dbReference>
<protein>
    <recommendedName>
        <fullName evidence="3">GTP pyrophosphokinase</fullName>
        <ecNumber evidence="2">2.7.6.5</ecNumber>
    </recommendedName>
    <alternativeName>
        <fullName evidence="6">(p)ppGpp synthase</fullName>
    </alternativeName>
    <alternativeName>
        <fullName evidence="5">ATP:GTP 3'-pyrophosphotransferase</fullName>
    </alternativeName>
    <alternativeName>
        <fullName evidence="7">ppGpp synthase I</fullName>
    </alternativeName>
</protein>
<keyword evidence="4" id="KW-0547">Nucleotide-binding</keyword>
<evidence type="ECO:0000313" key="14">
    <source>
        <dbReference type="EMBL" id="GAA0457084.1"/>
    </source>
</evidence>
<evidence type="ECO:0000256" key="9">
    <source>
        <dbReference type="RuleBase" id="RU003847"/>
    </source>
</evidence>
<dbReference type="SUPFAM" id="SSF81271">
    <property type="entry name" value="TGS-like"/>
    <property type="match status" value="1"/>
</dbReference>
<dbReference type="PROSITE" id="PS51880">
    <property type="entry name" value="TGS"/>
    <property type="match status" value="1"/>
</dbReference>
<gene>
    <name evidence="14" type="primary">relA</name>
    <name evidence="14" type="ORF">GCM10008935_10040</name>
</gene>
<evidence type="ECO:0000256" key="7">
    <source>
        <dbReference type="ARBA" id="ARBA00033308"/>
    </source>
</evidence>
<feature type="domain" description="ACT" evidence="11">
    <location>
        <begin position="664"/>
        <end position="738"/>
    </location>
</feature>
<evidence type="ECO:0000256" key="3">
    <source>
        <dbReference type="ARBA" id="ARBA00019852"/>
    </source>
</evidence>
<dbReference type="SMART" id="SM00954">
    <property type="entry name" value="RelA_SpoT"/>
    <property type="match status" value="1"/>
</dbReference>
<evidence type="ECO:0000256" key="8">
    <source>
        <dbReference type="ARBA" id="ARBA00048244"/>
    </source>
</evidence>
<dbReference type="CDD" id="cd00077">
    <property type="entry name" value="HDc"/>
    <property type="match status" value="1"/>
</dbReference>
<dbReference type="EC" id="2.7.6.5" evidence="2"/>
<dbReference type="InterPro" id="IPR033655">
    <property type="entry name" value="TGS_RelA/SpoT"/>
</dbReference>
<comment type="caution">
    <text evidence="14">The sequence shown here is derived from an EMBL/GenBank/DDBJ whole genome shotgun (WGS) entry which is preliminary data.</text>
</comment>
<evidence type="ECO:0000256" key="2">
    <source>
        <dbReference type="ARBA" id="ARBA00013251"/>
    </source>
</evidence>
<dbReference type="InterPro" id="IPR045865">
    <property type="entry name" value="ACT-like_dom_sf"/>
</dbReference>
<dbReference type="Pfam" id="PF13328">
    <property type="entry name" value="HD_4"/>
    <property type="match status" value="1"/>
</dbReference>
<dbReference type="NCBIfam" id="TIGR00691">
    <property type="entry name" value="spoT_relA"/>
    <property type="match status" value="1"/>
</dbReference>
<dbReference type="Gene3D" id="3.30.460.10">
    <property type="entry name" value="Beta Polymerase, domain 2"/>
    <property type="match status" value="1"/>
</dbReference>
<dbReference type="Pfam" id="PF19296">
    <property type="entry name" value="RelA_AH_RIS"/>
    <property type="match status" value="1"/>
</dbReference>
<evidence type="ECO:0000313" key="15">
    <source>
        <dbReference type="Proteomes" id="UP001500740"/>
    </source>
</evidence>
<evidence type="ECO:0000256" key="6">
    <source>
        <dbReference type="ARBA" id="ARBA00032407"/>
    </source>
</evidence>
<name>A0ABN0ZRY3_9BACI</name>
<dbReference type="InterPro" id="IPR012676">
    <property type="entry name" value="TGS-like"/>
</dbReference>
<dbReference type="Gene3D" id="3.30.70.260">
    <property type="match status" value="1"/>
</dbReference>
<dbReference type="InterPro" id="IPR045600">
    <property type="entry name" value="RelA/SpoT_AH_RIS"/>
</dbReference>
<dbReference type="InterPro" id="IPR043519">
    <property type="entry name" value="NT_sf"/>
</dbReference>
<dbReference type="Gene3D" id="3.10.20.30">
    <property type="match status" value="1"/>
</dbReference>
<dbReference type="InterPro" id="IPR004095">
    <property type="entry name" value="TGS"/>
</dbReference>
<feature type="domain" description="HD" evidence="12">
    <location>
        <begin position="59"/>
        <end position="158"/>
    </location>
</feature>
<dbReference type="PROSITE" id="PS51671">
    <property type="entry name" value="ACT"/>
    <property type="match status" value="1"/>
</dbReference>
<sequence length="738" mass="85057">MTLKHLGDVMAKHETKTIEQVIQSASRYLNEEHTTFLRLAYEYAKEAHEGQVRKSGEEYIIHPVQVASILVDLEMDPSTIASGFLHDVIEDTGITFDDLSEEFGEEVASLVEGVTKLGKIKYKSKQEQQAENHRKMFIAMAKDIRVILIKLADRLHNIRTLDHLSEQKQRRIANETLEIFAPLAHRLGISTIKWELEDISLRYLNPQQYYRIVNLMKQKRDERVYYIEKVIDEIQNQLHDVNITAEISGRPKHIYSIYRKMAIQKKDFNEIYDLLAVRVIVKSIKDCYAVLGIIHTCWKPMPGRFKDYIAMPKPNLYQSLHTTVIGPKGDPLEVQIRTQEMHEIAEYGIAAHWAYKEGQSNNHEDMSKQLAWFREILEWQSETNDAEEFMESLKVDFFSDMVYVFTPNGDVIELPSGSVPLDFAYRIHTEVGNKTVGAKVNGKIEPLDYKLKTGDIVEMLTSKHSYGPSEDWLKITQTSQAKNKIKQFFKKQRRDENIERGKELIEKEIKNLDLIPKKVLVEDNIQNALGRFHLHTLEDLYAAVGYQGITAQQATNRLTEKIVQKERAEDLENSIIEAQQEVETKRKKSTGIGVNVKGIDNLMVRLSKCCNPVPGDEITGYITKGRGVSVHRQDCPNIKNEDENRLIEVEWENVNRQRKNYGVDLEISGFDRNGLLNEILQVVNETNTDIVAVTGKSDKNKMAVIHLTILIQNVDHLRRIVDRIKHISDVFTVQRTIQ</sequence>
<dbReference type="CDD" id="cd04876">
    <property type="entry name" value="ACT_RelA-SpoT"/>
    <property type="match status" value="1"/>
</dbReference>
<reference evidence="14 15" key="1">
    <citation type="journal article" date="2019" name="Int. J. Syst. Evol. Microbiol.">
        <title>The Global Catalogue of Microorganisms (GCM) 10K type strain sequencing project: providing services to taxonomists for standard genome sequencing and annotation.</title>
        <authorList>
            <consortium name="The Broad Institute Genomics Platform"/>
            <consortium name="The Broad Institute Genome Sequencing Center for Infectious Disease"/>
            <person name="Wu L."/>
            <person name="Ma J."/>
        </authorList>
    </citation>
    <scope>NUCLEOTIDE SEQUENCE [LARGE SCALE GENOMIC DNA]</scope>
    <source>
        <strain evidence="14 15">JCM 14193</strain>
    </source>
</reference>
<dbReference type="EMBL" id="BAAACZ010000009">
    <property type="protein sequence ID" value="GAA0457084.1"/>
    <property type="molecule type" value="Genomic_DNA"/>
</dbReference>
<comment type="pathway">
    <text evidence="1">Purine metabolism; ppGpp biosynthesis; ppGpp from GTP: step 1/2.</text>
</comment>
<evidence type="ECO:0000259" key="11">
    <source>
        <dbReference type="PROSITE" id="PS51671"/>
    </source>
</evidence>
<dbReference type="Proteomes" id="UP001500740">
    <property type="component" value="Unassembled WGS sequence"/>
</dbReference>
<dbReference type="InterPro" id="IPR002912">
    <property type="entry name" value="ACT_dom"/>
</dbReference>
<evidence type="ECO:0000256" key="4">
    <source>
        <dbReference type="ARBA" id="ARBA00023134"/>
    </source>
</evidence>
<dbReference type="Pfam" id="PF02824">
    <property type="entry name" value="TGS"/>
    <property type="match status" value="1"/>
</dbReference>
<feature type="domain" description="TGS" evidence="13">
    <location>
        <begin position="400"/>
        <end position="461"/>
    </location>
</feature>
<proteinExistence type="inferred from homology"/>
<dbReference type="CDD" id="cd01668">
    <property type="entry name" value="TGS_RSH"/>
    <property type="match status" value="1"/>
</dbReference>
<dbReference type="Pfam" id="PF04607">
    <property type="entry name" value="RelA_SpoT"/>
    <property type="match status" value="1"/>
</dbReference>
<comment type="function">
    <text evidence="9">In eubacteria ppGpp (guanosine 3'-diphosphate 5'-diphosphate) is a mediator of the stringent response that coordinates a variety of cellular activities in response to changes in nutritional abundance.</text>
</comment>
<evidence type="ECO:0000256" key="10">
    <source>
        <dbReference type="SAM" id="Coils"/>
    </source>
</evidence>
<dbReference type="InterPro" id="IPR007685">
    <property type="entry name" value="RelA_SpoT"/>
</dbReference>
<dbReference type="SUPFAM" id="SSF109604">
    <property type="entry name" value="HD-domain/PDEase-like"/>
    <property type="match status" value="1"/>
</dbReference>
<keyword evidence="4" id="KW-0342">GTP-binding</keyword>
<comment type="catalytic activity">
    <reaction evidence="8">
        <text>GTP + ATP = guanosine 3'-diphosphate 5'-triphosphate + AMP</text>
        <dbReference type="Rhea" id="RHEA:22088"/>
        <dbReference type="ChEBI" id="CHEBI:30616"/>
        <dbReference type="ChEBI" id="CHEBI:37565"/>
        <dbReference type="ChEBI" id="CHEBI:142410"/>
        <dbReference type="ChEBI" id="CHEBI:456215"/>
        <dbReference type="EC" id="2.7.6.5"/>
    </reaction>
</comment>
<accession>A0ABN0ZRY3</accession>
<evidence type="ECO:0000256" key="1">
    <source>
        <dbReference type="ARBA" id="ARBA00004976"/>
    </source>
</evidence>
<dbReference type="InterPro" id="IPR003607">
    <property type="entry name" value="HD/PDEase_dom"/>
</dbReference>
<evidence type="ECO:0000259" key="13">
    <source>
        <dbReference type="PROSITE" id="PS51880"/>
    </source>
</evidence>
<evidence type="ECO:0000259" key="12">
    <source>
        <dbReference type="PROSITE" id="PS51831"/>
    </source>
</evidence>
<dbReference type="Gene3D" id="1.10.3210.10">
    <property type="entry name" value="Hypothetical protein af1432"/>
    <property type="match status" value="1"/>
</dbReference>
<dbReference type="PANTHER" id="PTHR21262">
    <property type="entry name" value="GUANOSINE-3',5'-BIS DIPHOSPHATE 3'-PYROPHOSPHOHYDROLASE"/>
    <property type="match status" value="1"/>
</dbReference>
<dbReference type="SMART" id="SM00471">
    <property type="entry name" value="HDc"/>
    <property type="match status" value="1"/>
</dbReference>
<dbReference type="InterPro" id="IPR012675">
    <property type="entry name" value="Beta-grasp_dom_sf"/>
</dbReference>
<keyword evidence="10" id="KW-0175">Coiled coil</keyword>
<evidence type="ECO:0000256" key="5">
    <source>
        <dbReference type="ARBA" id="ARBA00029754"/>
    </source>
</evidence>
<dbReference type="PANTHER" id="PTHR21262:SF31">
    <property type="entry name" value="GTP PYROPHOSPHOKINASE"/>
    <property type="match status" value="1"/>
</dbReference>
<dbReference type="PROSITE" id="PS51831">
    <property type="entry name" value="HD"/>
    <property type="match status" value="1"/>
</dbReference>
<keyword evidence="15" id="KW-1185">Reference proteome</keyword>
<organism evidence="14 15">
    <name type="scientific">Alkalibacillus silvisoli</name>
    <dbReference type="NCBI Taxonomy" id="392823"/>
    <lineage>
        <taxon>Bacteria</taxon>
        <taxon>Bacillati</taxon>
        <taxon>Bacillota</taxon>
        <taxon>Bacilli</taxon>
        <taxon>Bacillales</taxon>
        <taxon>Bacillaceae</taxon>
        <taxon>Alkalibacillus</taxon>
    </lineage>
</organism>